<protein>
    <submittedName>
        <fullName evidence="1 3">Uncharacterized protein</fullName>
    </submittedName>
</protein>
<dbReference type="EMBL" id="UYSL01008976">
    <property type="protein sequence ID" value="VDL68187.1"/>
    <property type="molecule type" value="Genomic_DNA"/>
</dbReference>
<evidence type="ECO:0000313" key="3">
    <source>
        <dbReference type="WBParaSite" id="NBR_0000459801-mRNA-1"/>
    </source>
</evidence>
<sequence>MSSKNSRSVLRSSSFDNTNSLSLLIPLLPRTPLSKELSLLIQELSPKQPLEQRCEAFLRAAQILTNILYDDVPIEQLSLFSDALQQCFCQANCLSRKKPHFSKSCSRRAMWKGVQLAYTELMRHAAKV</sequence>
<evidence type="ECO:0000313" key="1">
    <source>
        <dbReference type="EMBL" id="VDL68187.1"/>
    </source>
</evidence>
<reference evidence="1 2" key="2">
    <citation type="submission" date="2018-11" db="EMBL/GenBank/DDBJ databases">
        <authorList>
            <consortium name="Pathogen Informatics"/>
        </authorList>
    </citation>
    <scope>NUCLEOTIDE SEQUENCE [LARGE SCALE GENOMIC DNA]</scope>
</reference>
<accession>A0A0N4XPZ6</accession>
<dbReference type="STRING" id="27835.A0A0N4XPZ6"/>
<name>A0A0N4XPZ6_NIPBR</name>
<gene>
    <name evidence="1" type="ORF">NBR_LOCUS4598</name>
</gene>
<reference evidence="3" key="1">
    <citation type="submission" date="2017-02" db="UniProtKB">
        <authorList>
            <consortium name="WormBaseParasite"/>
        </authorList>
    </citation>
    <scope>IDENTIFICATION</scope>
</reference>
<dbReference type="WBParaSite" id="NBR_0000459801-mRNA-1">
    <property type="protein sequence ID" value="NBR_0000459801-mRNA-1"/>
    <property type="gene ID" value="NBR_0000459801"/>
</dbReference>
<dbReference type="AlphaFoldDB" id="A0A0N4XPZ6"/>
<dbReference type="Proteomes" id="UP000271162">
    <property type="component" value="Unassembled WGS sequence"/>
</dbReference>
<proteinExistence type="predicted"/>
<evidence type="ECO:0000313" key="2">
    <source>
        <dbReference type="Proteomes" id="UP000271162"/>
    </source>
</evidence>
<organism evidence="3">
    <name type="scientific">Nippostrongylus brasiliensis</name>
    <name type="common">Rat hookworm</name>
    <dbReference type="NCBI Taxonomy" id="27835"/>
    <lineage>
        <taxon>Eukaryota</taxon>
        <taxon>Metazoa</taxon>
        <taxon>Ecdysozoa</taxon>
        <taxon>Nematoda</taxon>
        <taxon>Chromadorea</taxon>
        <taxon>Rhabditida</taxon>
        <taxon>Rhabditina</taxon>
        <taxon>Rhabditomorpha</taxon>
        <taxon>Strongyloidea</taxon>
        <taxon>Heligmosomidae</taxon>
        <taxon>Nippostrongylus</taxon>
    </lineage>
</organism>
<keyword evidence="2" id="KW-1185">Reference proteome</keyword>